<dbReference type="InterPro" id="IPR005702">
    <property type="entry name" value="Wzc-like_C"/>
</dbReference>
<keyword evidence="4" id="KW-0418">Kinase</keyword>
<dbReference type="InterPro" id="IPR050445">
    <property type="entry name" value="Bact_polysacc_biosynth/exp"/>
</dbReference>
<evidence type="ECO:0000313" key="4">
    <source>
        <dbReference type="EMBL" id="MYM41671.1"/>
    </source>
</evidence>
<reference evidence="4 5" key="1">
    <citation type="submission" date="2019-12" db="EMBL/GenBank/DDBJ databases">
        <title>Novel species isolated from a subtropical stream in China.</title>
        <authorList>
            <person name="Lu H."/>
        </authorList>
    </citation>
    <scope>NUCLEOTIDE SEQUENCE [LARGE SCALE GENOMIC DNA]</scope>
    <source>
        <strain evidence="4 5">CY13W</strain>
    </source>
</reference>
<dbReference type="PANTHER" id="PTHR32309:SF31">
    <property type="entry name" value="CAPSULAR EXOPOLYSACCHARIDE FAMILY"/>
    <property type="match status" value="1"/>
</dbReference>
<dbReference type="InterPro" id="IPR027417">
    <property type="entry name" value="P-loop_NTPase"/>
</dbReference>
<keyword evidence="1" id="KW-0547">Nucleotide-binding</keyword>
<comment type="caution">
    <text evidence="4">The sequence shown here is derived from an EMBL/GenBank/DDBJ whole genome shotgun (WGS) entry which is preliminary data.</text>
</comment>
<name>A0ABW9VR67_9BURK</name>
<dbReference type="PANTHER" id="PTHR32309">
    <property type="entry name" value="TYROSINE-PROTEIN KINASE"/>
    <property type="match status" value="1"/>
</dbReference>
<gene>
    <name evidence="4" type="primary">epsG</name>
    <name evidence="4" type="ORF">GTP27_20395</name>
</gene>
<organism evidence="4 5">
    <name type="scientific">Duganella qianjiadongensis</name>
    <dbReference type="NCBI Taxonomy" id="2692176"/>
    <lineage>
        <taxon>Bacteria</taxon>
        <taxon>Pseudomonadati</taxon>
        <taxon>Pseudomonadota</taxon>
        <taxon>Betaproteobacteria</taxon>
        <taxon>Burkholderiales</taxon>
        <taxon>Oxalobacteraceae</taxon>
        <taxon>Telluria group</taxon>
        <taxon>Duganella</taxon>
    </lineage>
</organism>
<dbReference type="EMBL" id="WWCM01000020">
    <property type="protein sequence ID" value="MYM41671.1"/>
    <property type="molecule type" value="Genomic_DNA"/>
</dbReference>
<dbReference type="CDD" id="cd05387">
    <property type="entry name" value="BY-kinase"/>
    <property type="match status" value="1"/>
</dbReference>
<keyword evidence="5" id="KW-1185">Reference proteome</keyword>
<dbReference type="NCBIfam" id="TIGR01007">
    <property type="entry name" value="eps_fam"/>
    <property type="match status" value="1"/>
</dbReference>
<dbReference type="Proteomes" id="UP000478090">
    <property type="component" value="Unassembled WGS sequence"/>
</dbReference>
<evidence type="ECO:0000256" key="2">
    <source>
        <dbReference type="ARBA" id="ARBA00022840"/>
    </source>
</evidence>
<feature type="compositionally biased region" description="Polar residues" evidence="3">
    <location>
        <begin position="1"/>
        <end position="22"/>
    </location>
</feature>
<dbReference type="Gene3D" id="3.40.50.300">
    <property type="entry name" value="P-loop containing nucleotide triphosphate hydrolases"/>
    <property type="match status" value="1"/>
</dbReference>
<dbReference type="InterPro" id="IPR017479">
    <property type="entry name" value="Tyr_kinase_chain_length_EpsG"/>
</dbReference>
<evidence type="ECO:0000313" key="5">
    <source>
        <dbReference type="Proteomes" id="UP000478090"/>
    </source>
</evidence>
<protein>
    <submittedName>
        <fullName evidence="4">Chain length determinant protein tyrosine kinase EpsG</fullName>
    </submittedName>
</protein>
<evidence type="ECO:0000256" key="3">
    <source>
        <dbReference type="SAM" id="MobiDB-lite"/>
    </source>
</evidence>
<dbReference type="InterPro" id="IPR037257">
    <property type="entry name" value="T2SS_E_N_sf"/>
</dbReference>
<keyword evidence="4" id="KW-0808">Transferase</keyword>
<keyword evidence="2" id="KW-0067">ATP-binding</keyword>
<evidence type="ECO:0000256" key="1">
    <source>
        <dbReference type="ARBA" id="ARBA00022741"/>
    </source>
</evidence>
<dbReference type="NCBIfam" id="TIGR03029">
    <property type="entry name" value="EpsG"/>
    <property type="match status" value="1"/>
</dbReference>
<sequence length="293" mass="31754">MNAPVQSVSSSATSTPRTSDSSIGGLLLESGKITPENAERVLRMQKELGIRFGEAAQRLGLITESDIQQVLARQFDYPYLQAGEGSYSPKLLAAYQPFSNQVEQLRAIRSQLMLRWFARGHKGLVIIGVDSGEGTSLFAANLAVVFSQLGEQTLLVDSNLRKPSQHEIFDLKSRQGLSDILAGRADTNVVAKVDAFVDLSVLVAGTLPPNPQELLSRNSFAALTPRLDQHYDVVLYDVAPFSVGADALAIASRVGGVLVVARKNHTRIEDINALREQMRHSGAEVIGSVLVDF</sequence>
<accession>A0ABW9VR67</accession>
<dbReference type="RefSeq" id="WP_161040942.1">
    <property type="nucleotide sequence ID" value="NZ_WWCM01000020.1"/>
</dbReference>
<proteinExistence type="predicted"/>
<dbReference type="GO" id="GO:0016301">
    <property type="term" value="F:kinase activity"/>
    <property type="evidence" value="ECO:0007669"/>
    <property type="project" value="UniProtKB-KW"/>
</dbReference>
<dbReference type="SUPFAM" id="SSF160246">
    <property type="entry name" value="EspE N-terminal domain-like"/>
    <property type="match status" value="1"/>
</dbReference>
<feature type="region of interest" description="Disordered" evidence="3">
    <location>
        <begin position="1"/>
        <end position="26"/>
    </location>
</feature>
<dbReference type="SUPFAM" id="SSF52540">
    <property type="entry name" value="P-loop containing nucleoside triphosphate hydrolases"/>
    <property type="match status" value="1"/>
</dbReference>